<gene>
    <name evidence="2" type="primary">tnpA</name>
    <name evidence="2" type="ORF">P4U88_25760</name>
</gene>
<dbReference type="PANTHER" id="PTHR33360:SF2">
    <property type="entry name" value="TRANSPOSASE FOR INSERTION SEQUENCE ELEMENT IS200"/>
    <property type="match status" value="1"/>
</dbReference>
<dbReference type="SUPFAM" id="SSF143422">
    <property type="entry name" value="Transposase IS200-like"/>
    <property type="match status" value="1"/>
</dbReference>
<feature type="domain" description="Transposase IS200-like" evidence="1">
    <location>
        <begin position="12"/>
        <end position="129"/>
    </location>
</feature>
<dbReference type="RefSeq" id="WP_327921932.1">
    <property type="nucleotide sequence ID" value="NZ_JARMDB010000032.1"/>
</dbReference>
<dbReference type="Proteomes" id="UP001309448">
    <property type="component" value="Unassembled WGS sequence"/>
</dbReference>
<dbReference type="NCBIfam" id="NF033573">
    <property type="entry name" value="transpos_IS200"/>
    <property type="match status" value="1"/>
</dbReference>
<reference evidence="2 3" key="1">
    <citation type="submission" date="2023-03" db="EMBL/GenBank/DDBJ databases">
        <title>Bacillus Genome Sequencing.</title>
        <authorList>
            <person name="Dunlap C."/>
        </authorList>
    </citation>
    <scope>NUCLEOTIDE SEQUENCE [LARGE SCALE GENOMIC DNA]</scope>
    <source>
        <strain evidence="2 3">B-615</strain>
    </source>
</reference>
<dbReference type="Gene3D" id="3.30.70.1290">
    <property type="entry name" value="Transposase IS200-like"/>
    <property type="match status" value="1"/>
</dbReference>
<organism evidence="2 3">
    <name type="scientific">Bacillus paramycoides</name>
    <dbReference type="NCBI Taxonomy" id="2026194"/>
    <lineage>
        <taxon>Bacteria</taxon>
        <taxon>Bacillati</taxon>
        <taxon>Bacillota</taxon>
        <taxon>Bacilli</taxon>
        <taxon>Bacillales</taxon>
        <taxon>Bacillaceae</taxon>
        <taxon>Bacillus</taxon>
        <taxon>Bacillus cereus group</taxon>
    </lineage>
</organism>
<accession>A0ABU6N263</accession>
<proteinExistence type="predicted"/>
<name>A0ABU6N263_9BACI</name>
<evidence type="ECO:0000313" key="3">
    <source>
        <dbReference type="Proteomes" id="UP001309448"/>
    </source>
</evidence>
<dbReference type="SMART" id="SM01321">
    <property type="entry name" value="Y1_Tnp"/>
    <property type="match status" value="1"/>
</dbReference>
<evidence type="ECO:0000313" key="2">
    <source>
        <dbReference type="EMBL" id="MED1569199.1"/>
    </source>
</evidence>
<sequence length="133" mass="15474">MINDYRKTKTTVSLINYHFVFCPRYRRKIFLNAKVEERFKALVQELCNELDIVIIAMECDKDHVHLFLNALPTLSPADIMAKIKGVTSKRLREEFSHLTHLPSLWTRSYFISTAGNVSGETIQHYVESQKTRG</sequence>
<dbReference type="Pfam" id="PF01797">
    <property type="entry name" value="Y1_Tnp"/>
    <property type="match status" value="1"/>
</dbReference>
<dbReference type="EMBL" id="JARMDB010000032">
    <property type="protein sequence ID" value="MED1569199.1"/>
    <property type="molecule type" value="Genomic_DNA"/>
</dbReference>
<dbReference type="InterPro" id="IPR002686">
    <property type="entry name" value="Transposase_17"/>
</dbReference>
<comment type="caution">
    <text evidence="2">The sequence shown here is derived from an EMBL/GenBank/DDBJ whole genome shotgun (WGS) entry which is preliminary data.</text>
</comment>
<dbReference type="PANTHER" id="PTHR33360">
    <property type="entry name" value="TRANSPOSASE FOR INSERTION SEQUENCE ELEMENT IS200"/>
    <property type="match status" value="1"/>
</dbReference>
<keyword evidence="3" id="KW-1185">Reference proteome</keyword>
<protein>
    <submittedName>
        <fullName evidence="2">IS200/IS605 family transposase</fullName>
    </submittedName>
</protein>
<evidence type="ECO:0000259" key="1">
    <source>
        <dbReference type="SMART" id="SM01321"/>
    </source>
</evidence>
<dbReference type="InterPro" id="IPR036515">
    <property type="entry name" value="Transposase_17_sf"/>
</dbReference>